<proteinExistence type="predicted"/>
<dbReference type="InterPro" id="IPR006311">
    <property type="entry name" value="TAT_signal"/>
</dbReference>
<dbReference type="RefSeq" id="WP_006330660.1">
    <property type="nucleotide sequence ID" value="NZ_BAHC01000046.1"/>
</dbReference>
<name>K6W9N3_9ACTN</name>
<reference evidence="1 2" key="1">
    <citation type="submission" date="2012-08" db="EMBL/GenBank/DDBJ databases">
        <title>Whole genome shotgun sequence of Gordonia rhizosphera NBRC 16068.</title>
        <authorList>
            <person name="Takarada H."/>
            <person name="Isaki S."/>
            <person name="Hosoyama A."/>
            <person name="Tsuchikane K."/>
            <person name="Katsumata H."/>
            <person name="Baba S."/>
            <person name="Ohji S."/>
            <person name="Yamazaki S."/>
            <person name="Fujita N."/>
        </authorList>
    </citation>
    <scope>NUCLEOTIDE SEQUENCE [LARGE SCALE GENOMIC DNA]</scope>
    <source>
        <strain evidence="1 2">NBRC 16068</strain>
    </source>
</reference>
<dbReference type="EMBL" id="BAHC01000046">
    <property type="protein sequence ID" value="GAB88917.1"/>
    <property type="molecule type" value="Genomic_DNA"/>
</dbReference>
<sequence length="293" mass="27740">MSRGILVDRACGPIDAAAGTAAPQTNTRFGRRGLVGAGLAGVAMAGALAMTAPSASAGVQAVNPLAASVIQVENVARTVGAPFVAPVAGSAPMVASPIAALPGADFGRHTVATPQQIGTSTAVGAGIGAVVGFGVGLLAGPVLAPVVAPATAVVCGALLAAPGVGPGLSAACGLAIPLTVATGGALVLVGAPLVGAAVGAGIGAAIGAGIGSTYASQQVPLAAPLPETPVAAPAVETPVWTPPVIPAPVIPEPVMAAAQPTIDNIARAVDRAVETSPELGRANDLIRSVLPGM</sequence>
<comment type="caution">
    <text evidence="1">The sequence shown here is derived from an EMBL/GenBank/DDBJ whole genome shotgun (WGS) entry which is preliminary data.</text>
</comment>
<dbReference type="AlphaFoldDB" id="K6W9N3"/>
<evidence type="ECO:0000313" key="2">
    <source>
        <dbReference type="Proteomes" id="UP000008363"/>
    </source>
</evidence>
<dbReference type="OrthoDB" id="9841765at2"/>
<dbReference type="PROSITE" id="PS51318">
    <property type="entry name" value="TAT"/>
    <property type="match status" value="1"/>
</dbReference>
<organism evidence="1 2">
    <name type="scientific">Gordonia rhizosphera NBRC 16068</name>
    <dbReference type="NCBI Taxonomy" id="1108045"/>
    <lineage>
        <taxon>Bacteria</taxon>
        <taxon>Bacillati</taxon>
        <taxon>Actinomycetota</taxon>
        <taxon>Actinomycetes</taxon>
        <taxon>Mycobacteriales</taxon>
        <taxon>Gordoniaceae</taxon>
        <taxon>Gordonia</taxon>
    </lineage>
</organism>
<dbReference type="eggNOG" id="ENOG5031W6I">
    <property type="taxonomic scope" value="Bacteria"/>
</dbReference>
<protein>
    <submittedName>
        <fullName evidence="1">Uncharacterized protein</fullName>
    </submittedName>
</protein>
<gene>
    <name evidence="1" type="ORF">GORHZ_046_00670</name>
</gene>
<keyword evidence="2" id="KW-1185">Reference proteome</keyword>
<evidence type="ECO:0000313" key="1">
    <source>
        <dbReference type="EMBL" id="GAB88917.1"/>
    </source>
</evidence>
<accession>K6W9N3</accession>
<dbReference type="Proteomes" id="UP000008363">
    <property type="component" value="Unassembled WGS sequence"/>
</dbReference>